<feature type="compositionally biased region" description="Gly residues" evidence="1">
    <location>
        <begin position="82"/>
        <end position="105"/>
    </location>
</feature>
<gene>
    <name evidence="2" type="ORF">ITX44_36470</name>
</gene>
<dbReference type="InterPro" id="IPR053789">
    <property type="entry name" value="TraA-like"/>
</dbReference>
<proteinExistence type="predicted"/>
<feature type="compositionally biased region" description="Basic residues" evidence="1">
    <location>
        <begin position="46"/>
        <end position="57"/>
    </location>
</feature>
<dbReference type="Proteomes" id="UP000749040">
    <property type="component" value="Unassembled WGS sequence"/>
</dbReference>
<name>A0ABS2U2Z0_9ACTN</name>
<feature type="compositionally biased region" description="Pro residues" evidence="1">
    <location>
        <begin position="21"/>
        <end position="38"/>
    </location>
</feature>
<feature type="compositionally biased region" description="Low complexity" evidence="1">
    <location>
        <begin position="10"/>
        <end position="20"/>
    </location>
</feature>
<accession>A0ABS2U2Z0</accession>
<feature type="region of interest" description="Disordered" evidence="1">
    <location>
        <begin position="1"/>
        <end position="114"/>
    </location>
</feature>
<dbReference type="EMBL" id="JADKYB010000030">
    <property type="protein sequence ID" value="MBM9509958.1"/>
    <property type="molecule type" value="Genomic_DNA"/>
</dbReference>
<evidence type="ECO:0008006" key="4">
    <source>
        <dbReference type="Google" id="ProtNLM"/>
    </source>
</evidence>
<feature type="region of interest" description="Disordered" evidence="1">
    <location>
        <begin position="196"/>
        <end position="218"/>
    </location>
</feature>
<reference evidence="2 3" key="1">
    <citation type="submission" date="2021-01" db="EMBL/GenBank/DDBJ databases">
        <title>Streptomyces acididurans sp. nov., isolated from a peat swamp forest soil.</title>
        <authorList>
            <person name="Chantavorakit T."/>
            <person name="Duangmal K."/>
        </authorList>
    </citation>
    <scope>NUCLEOTIDE SEQUENCE [LARGE SCALE GENOMIC DNA]</scope>
    <source>
        <strain evidence="2 3">KK5PA1</strain>
    </source>
</reference>
<protein>
    <recommendedName>
        <fullName evidence="4">Sporulation protein SsgA</fullName>
    </recommendedName>
</protein>
<keyword evidence="3" id="KW-1185">Reference proteome</keyword>
<sequence length="218" mass="22760">MAAPDYDLHPSGPGPRRLAPAAPPRPTAPPTPPTPPAAAGPSPTARARHERRGKTVNKTRNGGGFNPSFNPGVNITVVKQSGGSGGNGAGQGGTTAGPSGTGSSGTPGSAFMSNEDIRTFAEHVRRGARARATERAMDAEQLEEVLRHIPDLNGSIGGARMRARRVSKHLKRIAKAEQVIAKEAAAAYASFEREYDSNARTVSKGRTPPPPRAKFSFN</sequence>
<evidence type="ECO:0000313" key="2">
    <source>
        <dbReference type="EMBL" id="MBM9509958.1"/>
    </source>
</evidence>
<comment type="caution">
    <text evidence="2">The sequence shown here is derived from an EMBL/GenBank/DDBJ whole genome shotgun (WGS) entry which is preliminary data.</text>
</comment>
<organism evidence="2 3">
    <name type="scientific">Actinacidiphila acididurans</name>
    <dbReference type="NCBI Taxonomy" id="2784346"/>
    <lineage>
        <taxon>Bacteria</taxon>
        <taxon>Bacillati</taxon>
        <taxon>Actinomycetota</taxon>
        <taxon>Actinomycetes</taxon>
        <taxon>Kitasatosporales</taxon>
        <taxon>Streptomycetaceae</taxon>
        <taxon>Actinacidiphila</taxon>
    </lineage>
</organism>
<dbReference type="NCBIfam" id="NF041213">
    <property type="entry name" value="plasmid_TraA"/>
    <property type="match status" value="1"/>
</dbReference>
<evidence type="ECO:0000313" key="3">
    <source>
        <dbReference type="Proteomes" id="UP000749040"/>
    </source>
</evidence>
<dbReference type="RefSeq" id="WP_205363541.1">
    <property type="nucleotide sequence ID" value="NZ_JADKYB010000030.1"/>
</dbReference>
<evidence type="ECO:0000256" key="1">
    <source>
        <dbReference type="SAM" id="MobiDB-lite"/>
    </source>
</evidence>